<dbReference type="CDD" id="cd06308">
    <property type="entry name" value="PBP1_sensor_kinase-like"/>
    <property type="match status" value="1"/>
</dbReference>
<sequence length="934" mass="105213">MKKTLNLLPSLLLLSLTLVTGCKSEPKYRIGVSQCSQDDWRAKMNEEIMRETLLRNDIYVEIRSADDSNEKQIDDLRYFAHNKFDIIIAAPNESEALTPIIDSIYKADIPIIIFDRRVDSDNYTVYWGPDNYQIGIAAAEYVNSIDKEAKILEIQGNLETSPAAERHNGFYKYVETHAPLRLLASGMVHDWSADGAERQVDSLLRIYPQTSVIYAHNDRLAIGAANATRKAGRDDIKIIGIDASPSIGIQAVADSIIDATFMYPTEGRKLIHTAISVLEGDRARHQQDIYLPTGTAVDLSNAEILLRQYEALKVETDNIESLKNRLELFQKQHSSQKQILLGVVIILFLSFIIIFLLLRSFWTGKQHREAIERQNQQLLRQRDKIECQNRQLKKQHDEINDILTRLKQATQSKLTFFTNVSHDLRTPLTLIAEPVEQLVSADNLSPAQTKLMKLAQKNVKILMRLINQILDFRKYETDRLNINLSEVNIASEIRDWTEAFNEVAIKRHLKFKVDIPSTAAEYNIAVDVEKIERVLFNLLSNAFKFTPANGTVSVTLDKDESNVYLTVSDNGKGINKDDIHRIFERFFKSEKVNPQGSGIGLALSKAFVELHGGTIFVQSEEGKGATFTVQIPIRHITETERPSAHLPLPEADVTSELADIDDTPQLPSTTDSTILIIDDNADICTLIKALTSDRFTVIQASNGATGIKLATKYVPDLIICDVMMPGIDGLETCRRLKSEITTSHIPVLMLTACAMDEQRVAGYNCGADAYLAKPFSSAVLLARIDSLIENRKRLYATNKTEMSVSVRNSTTPSDSLTHGTDFKDIDSKFFSRFVEIVNRKLSNPDLNIDEIGQEMGVSRVQLYRKLKSLTNYSPTDLLRIIRLKKAATLLKTTEDTVNDVSYAVGFTSHSYFTKCYKKYFGESPSESQRRTSKL</sequence>
<evidence type="ECO:0000313" key="12">
    <source>
        <dbReference type="EMBL" id="HJE39673.1"/>
    </source>
</evidence>
<dbReference type="EMBL" id="DYXT01000040">
    <property type="protein sequence ID" value="HJE39673.1"/>
    <property type="molecule type" value="Genomic_DNA"/>
</dbReference>
<dbReference type="Gene3D" id="3.30.565.10">
    <property type="entry name" value="Histidine kinase-like ATPase, C-terminal domain"/>
    <property type="match status" value="1"/>
</dbReference>
<evidence type="ECO:0000256" key="6">
    <source>
        <dbReference type="ARBA" id="ARBA00022777"/>
    </source>
</evidence>
<accession>A0A4Q0U903</accession>
<dbReference type="CDD" id="cd00082">
    <property type="entry name" value="HisKA"/>
    <property type="match status" value="1"/>
</dbReference>
<dbReference type="InterPro" id="IPR036890">
    <property type="entry name" value="HATPase_C_sf"/>
</dbReference>
<keyword evidence="8" id="KW-0902">Two-component regulatory system</keyword>
<dbReference type="PROSITE" id="PS01124">
    <property type="entry name" value="HTH_ARAC_FAMILY_2"/>
    <property type="match status" value="1"/>
</dbReference>
<dbReference type="GO" id="GO:0000155">
    <property type="term" value="F:phosphorelay sensor kinase activity"/>
    <property type="evidence" value="ECO:0007669"/>
    <property type="project" value="InterPro"/>
</dbReference>
<protein>
    <recommendedName>
        <fullName evidence="2">histidine kinase</fullName>
        <ecNumber evidence="2">2.7.13.3</ecNumber>
    </recommendedName>
</protein>
<evidence type="ECO:0000256" key="10">
    <source>
        <dbReference type="ARBA" id="ARBA00023125"/>
    </source>
</evidence>
<evidence type="ECO:0000256" key="3">
    <source>
        <dbReference type="ARBA" id="ARBA00022553"/>
    </source>
</evidence>
<dbReference type="PANTHER" id="PTHR43547:SF2">
    <property type="entry name" value="HYBRID SIGNAL TRANSDUCTION HISTIDINE KINASE C"/>
    <property type="match status" value="1"/>
</dbReference>
<gene>
    <name evidence="12" type="ORF">K8V47_07970</name>
</gene>
<keyword evidence="7" id="KW-0067">ATP-binding</keyword>
<evidence type="ECO:0000256" key="5">
    <source>
        <dbReference type="ARBA" id="ARBA00022741"/>
    </source>
</evidence>
<dbReference type="PROSITE" id="PS00041">
    <property type="entry name" value="HTH_ARAC_FAMILY_1"/>
    <property type="match status" value="1"/>
</dbReference>
<dbReference type="InterPro" id="IPR003661">
    <property type="entry name" value="HisK_dim/P_dom"/>
</dbReference>
<dbReference type="InterPro" id="IPR036097">
    <property type="entry name" value="HisK_dim/P_sf"/>
</dbReference>
<name>A0A4Q0U903_9BACT</name>
<dbReference type="GO" id="GO:0043565">
    <property type="term" value="F:sequence-specific DNA binding"/>
    <property type="evidence" value="ECO:0007669"/>
    <property type="project" value="InterPro"/>
</dbReference>
<keyword evidence="3" id="KW-0597">Phosphoprotein</keyword>
<dbReference type="PROSITE" id="PS51257">
    <property type="entry name" value="PROKAR_LIPOPROTEIN"/>
    <property type="match status" value="1"/>
</dbReference>
<dbReference type="InterPro" id="IPR004358">
    <property type="entry name" value="Sig_transdc_His_kin-like_C"/>
</dbReference>
<dbReference type="Pfam" id="PF00072">
    <property type="entry name" value="Response_reg"/>
    <property type="match status" value="1"/>
</dbReference>
<dbReference type="Gene3D" id="3.40.50.2300">
    <property type="match status" value="3"/>
</dbReference>
<evidence type="ECO:0000256" key="1">
    <source>
        <dbReference type="ARBA" id="ARBA00000085"/>
    </source>
</evidence>
<dbReference type="PRINTS" id="PR00344">
    <property type="entry name" value="BCTRLSENSOR"/>
</dbReference>
<dbReference type="SUPFAM" id="SSF52172">
    <property type="entry name" value="CheY-like"/>
    <property type="match status" value="1"/>
</dbReference>
<dbReference type="InterPro" id="IPR011006">
    <property type="entry name" value="CheY-like_superfamily"/>
</dbReference>
<evidence type="ECO:0000256" key="11">
    <source>
        <dbReference type="ARBA" id="ARBA00023163"/>
    </source>
</evidence>
<dbReference type="Proteomes" id="UP000711407">
    <property type="component" value="Unassembled WGS sequence"/>
</dbReference>
<dbReference type="InterPro" id="IPR028082">
    <property type="entry name" value="Peripla_BP_I"/>
</dbReference>
<keyword evidence="10" id="KW-0238">DNA-binding</keyword>
<dbReference type="Pfam" id="PF13407">
    <property type="entry name" value="Peripla_BP_4"/>
    <property type="match status" value="1"/>
</dbReference>
<dbReference type="AlphaFoldDB" id="A0A4Q0U903"/>
<evidence type="ECO:0000256" key="9">
    <source>
        <dbReference type="ARBA" id="ARBA00023015"/>
    </source>
</evidence>
<dbReference type="SMART" id="SM00388">
    <property type="entry name" value="HisKA"/>
    <property type="match status" value="1"/>
</dbReference>
<dbReference type="GO" id="GO:0003700">
    <property type="term" value="F:DNA-binding transcription factor activity"/>
    <property type="evidence" value="ECO:0007669"/>
    <property type="project" value="InterPro"/>
</dbReference>
<dbReference type="FunFam" id="1.10.287.130:FF:000045">
    <property type="entry name" value="Two-component system sensor histidine kinase/response regulator"/>
    <property type="match status" value="1"/>
</dbReference>
<evidence type="ECO:0000256" key="4">
    <source>
        <dbReference type="ARBA" id="ARBA00022679"/>
    </source>
</evidence>
<dbReference type="InterPro" id="IPR005467">
    <property type="entry name" value="His_kinase_dom"/>
</dbReference>
<comment type="catalytic activity">
    <reaction evidence="1">
        <text>ATP + protein L-histidine = ADP + protein N-phospho-L-histidine.</text>
        <dbReference type="EC" id="2.7.13.3"/>
    </reaction>
</comment>
<keyword evidence="9" id="KW-0805">Transcription regulation</keyword>
<dbReference type="Pfam" id="PF12833">
    <property type="entry name" value="HTH_18"/>
    <property type="match status" value="1"/>
</dbReference>
<dbReference type="InterPro" id="IPR001789">
    <property type="entry name" value="Sig_transdc_resp-reg_receiver"/>
</dbReference>
<dbReference type="SUPFAM" id="SSF46689">
    <property type="entry name" value="Homeodomain-like"/>
    <property type="match status" value="1"/>
</dbReference>
<evidence type="ECO:0000256" key="7">
    <source>
        <dbReference type="ARBA" id="ARBA00022840"/>
    </source>
</evidence>
<dbReference type="SUPFAM" id="SSF53822">
    <property type="entry name" value="Periplasmic binding protein-like I"/>
    <property type="match status" value="1"/>
</dbReference>
<dbReference type="FunFam" id="3.30.565.10:FF:000037">
    <property type="entry name" value="Hybrid sensor histidine kinase/response regulator"/>
    <property type="match status" value="1"/>
</dbReference>
<dbReference type="SUPFAM" id="SSF47384">
    <property type="entry name" value="Homodimeric domain of signal transducing histidine kinase"/>
    <property type="match status" value="1"/>
</dbReference>
<dbReference type="Pfam" id="PF00512">
    <property type="entry name" value="HisKA"/>
    <property type="match status" value="1"/>
</dbReference>
<dbReference type="GO" id="GO:0005524">
    <property type="term" value="F:ATP binding"/>
    <property type="evidence" value="ECO:0007669"/>
    <property type="project" value="UniProtKB-KW"/>
</dbReference>
<dbReference type="SMART" id="SM00342">
    <property type="entry name" value="HTH_ARAC"/>
    <property type="match status" value="1"/>
</dbReference>
<dbReference type="InterPro" id="IPR025997">
    <property type="entry name" value="SBP_2_dom"/>
</dbReference>
<keyword evidence="5" id="KW-0547">Nucleotide-binding</keyword>
<dbReference type="Gene3D" id="1.10.287.130">
    <property type="match status" value="1"/>
</dbReference>
<dbReference type="EC" id="2.7.13.3" evidence="2"/>
<reference evidence="12" key="2">
    <citation type="submission" date="2021-09" db="EMBL/GenBank/DDBJ databases">
        <authorList>
            <person name="Gilroy R."/>
        </authorList>
    </citation>
    <scope>NUCLEOTIDE SEQUENCE</scope>
    <source>
        <strain evidence="12">4100</strain>
    </source>
</reference>
<dbReference type="SMART" id="SM00387">
    <property type="entry name" value="HATPase_c"/>
    <property type="match status" value="1"/>
</dbReference>
<dbReference type="PROSITE" id="PS50109">
    <property type="entry name" value="HIS_KIN"/>
    <property type="match status" value="1"/>
</dbReference>
<keyword evidence="4" id="KW-0808">Transferase</keyword>
<proteinExistence type="predicted"/>
<dbReference type="PROSITE" id="PS50110">
    <property type="entry name" value="RESPONSE_REGULATORY"/>
    <property type="match status" value="1"/>
</dbReference>
<dbReference type="CDD" id="cd17574">
    <property type="entry name" value="REC_OmpR"/>
    <property type="match status" value="1"/>
</dbReference>
<dbReference type="PANTHER" id="PTHR43547">
    <property type="entry name" value="TWO-COMPONENT HISTIDINE KINASE"/>
    <property type="match status" value="1"/>
</dbReference>
<dbReference type="InterPro" id="IPR018060">
    <property type="entry name" value="HTH_AraC"/>
</dbReference>
<dbReference type="Gene3D" id="1.10.10.60">
    <property type="entry name" value="Homeodomain-like"/>
    <property type="match status" value="1"/>
</dbReference>
<evidence type="ECO:0000256" key="2">
    <source>
        <dbReference type="ARBA" id="ARBA00012438"/>
    </source>
</evidence>
<dbReference type="InterPro" id="IPR009057">
    <property type="entry name" value="Homeodomain-like_sf"/>
</dbReference>
<organism evidence="12 13">
    <name type="scientific">Candidatus Amulumruptor caecigallinarius</name>
    <dbReference type="NCBI Taxonomy" id="2109911"/>
    <lineage>
        <taxon>Bacteria</taxon>
        <taxon>Pseudomonadati</taxon>
        <taxon>Bacteroidota</taxon>
        <taxon>Bacteroidia</taxon>
        <taxon>Bacteroidales</taxon>
        <taxon>Muribaculaceae</taxon>
        <taxon>Candidatus Amulumruptor</taxon>
    </lineage>
</organism>
<dbReference type="SUPFAM" id="SSF55874">
    <property type="entry name" value="ATPase domain of HSP90 chaperone/DNA topoisomerase II/histidine kinase"/>
    <property type="match status" value="1"/>
</dbReference>
<dbReference type="Pfam" id="PF02518">
    <property type="entry name" value="HATPase_c"/>
    <property type="match status" value="1"/>
</dbReference>
<dbReference type="InterPro" id="IPR003594">
    <property type="entry name" value="HATPase_dom"/>
</dbReference>
<keyword evidence="11" id="KW-0804">Transcription</keyword>
<evidence type="ECO:0000256" key="8">
    <source>
        <dbReference type="ARBA" id="ARBA00023012"/>
    </source>
</evidence>
<keyword evidence="6" id="KW-0418">Kinase</keyword>
<comment type="caution">
    <text evidence="12">The sequence shown here is derived from an EMBL/GenBank/DDBJ whole genome shotgun (WGS) entry which is preliminary data.</text>
</comment>
<reference evidence="12" key="1">
    <citation type="journal article" date="2021" name="PeerJ">
        <title>Extensive microbial diversity within the chicken gut microbiome revealed by metagenomics and culture.</title>
        <authorList>
            <person name="Gilroy R."/>
            <person name="Ravi A."/>
            <person name="Getino M."/>
            <person name="Pursley I."/>
            <person name="Horton D.L."/>
            <person name="Alikhan N.F."/>
            <person name="Baker D."/>
            <person name="Gharbi K."/>
            <person name="Hall N."/>
            <person name="Watson M."/>
            <person name="Adriaenssens E.M."/>
            <person name="Foster-Nyarko E."/>
            <person name="Jarju S."/>
            <person name="Secka A."/>
            <person name="Antonio M."/>
            <person name="Oren A."/>
            <person name="Chaudhuri R.R."/>
            <person name="La Ragione R."/>
            <person name="Hildebrand F."/>
            <person name="Pallen M.J."/>
        </authorList>
    </citation>
    <scope>NUCLEOTIDE SEQUENCE</scope>
    <source>
        <strain evidence="12">4100</strain>
    </source>
</reference>
<evidence type="ECO:0000313" key="13">
    <source>
        <dbReference type="Proteomes" id="UP000711407"/>
    </source>
</evidence>
<dbReference type="InterPro" id="IPR018062">
    <property type="entry name" value="HTH_AraC-typ_CS"/>
</dbReference>
<dbReference type="SMART" id="SM00448">
    <property type="entry name" value="REC"/>
    <property type="match status" value="1"/>
</dbReference>
<dbReference type="CDD" id="cd00075">
    <property type="entry name" value="HATPase"/>
    <property type="match status" value="1"/>
</dbReference>